<evidence type="ECO:0000256" key="4">
    <source>
        <dbReference type="ARBA" id="ARBA00022729"/>
    </source>
</evidence>
<sequence length="160" mass="17704">MRFWALLIASVAFATAANSEYTGEAPTKTALQQHHQHARMNHVDNNKRLRTSESIEKGEERVGGNIFPDVIKARLPWTELGKAKRAADAERKAAQKLVDAANAKAKAQVDSILDTYFSAFKRDKKSADDVAAWGLQHGMGELQAKHVAKTFDDWLATSTK</sequence>
<comment type="function">
    <text evidence="5">Effector that suppresses plant defense responses during pathogen infection.</text>
</comment>
<evidence type="ECO:0000313" key="7">
    <source>
        <dbReference type="Proteomes" id="UP001165121"/>
    </source>
</evidence>
<dbReference type="Proteomes" id="UP001165121">
    <property type="component" value="Unassembled WGS sequence"/>
</dbReference>
<evidence type="ECO:0000256" key="1">
    <source>
        <dbReference type="ARBA" id="ARBA00004613"/>
    </source>
</evidence>
<keyword evidence="3 5" id="KW-0964">Secreted</keyword>
<accession>A0A9W6XVT2</accession>
<comment type="caution">
    <text evidence="6">The sequence shown here is derived from an EMBL/GenBank/DDBJ whole genome shotgun (WGS) entry which is preliminary data.</text>
</comment>
<name>A0A9W6XVT2_9STRA</name>
<dbReference type="Pfam" id="PF16810">
    <property type="entry name" value="RXLR"/>
    <property type="match status" value="1"/>
</dbReference>
<feature type="signal peptide" evidence="5">
    <location>
        <begin position="1"/>
        <end position="19"/>
    </location>
</feature>
<reference evidence="6" key="1">
    <citation type="submission" date="2023-04" db="EMBL/GenBank/DDBJ databases">
        <title>Phytophthora fragariaefolia NBRC 109709.</title>
        <authorList>
            <person name="Ichikawa N."/>
            <person name="Sato H."/>
            <person name="Tonouchi N."/>
        </authorList>
    </citation>
    <scope>NUCLEOTIDE SEQUENCE</scope>
    <source>
        <strain evidence="6">NBRC 109709</strain>
    </source>
</reference>
<dbReference type="AlphaFoldDB" id="A0A9W6XVT2"/>
<comment type="subcellular location">
    <subcellularLocation>
        <location evidence="1 5">Secreted</location>
    </subcellularLocation>
</comment>
<organism evidence="6 7">
    <name type="scientific">Phytophthora fragariaefolia</name>
    <dbReference type="NCBI Taxonomy" id="1490495"/>
    <lineage>
        <taxon>Eukaryota</taxon>
        <taxon>Sar</taxon>
        <taxon>Stramenopiles</taxon>
        <taxon>Oomycota</taxon>
        <taxon>Peronosporomycetes</taxon>
        <taxon>Peronosporales</taxon>
        <taxon>Peronosporaceae</taxon>
        <taxon>Phytophthora</taxon>
    </lineage>
</organism>
<keyword evidence="4 5" id="KW-0732">Signal</keyword>
<gene>
    <name evidence="6" type="ORF">Pfra01_001698400</name>
</gene>
<comment type="domain">
    <text evidence="5">The RxLR-dEER motif acts to carry the protein into the host cell cytoplasm through binding to cell surface phosphatidylinositol-3-phosphate.</text>
</comment>
<protein>
    <recommendedName>
        <fullName evidence="5">RxLR effector protein</fullName>
    </recommendedName>
</protein>
<keyword evidence="7" id="KW-1185">Reference proteome</keyword>
<dbReference type="InterPro" id="IPR031825">
    <property type="entry name" value="RXLR"/>
</dbReference>
<evidence type="ECO:0000256" key="3">
    <source>
        <dbReference type="ARBA" id="ARBA00022525"/>
    </source>
</evidence>
<comment type="similarity">
    <text evidence="2 5">Belongs to the RxLR effector family.</text>
</comment>
<evidence type="ECO:0000256" key="5">
    <source>
        <dbReference type="RuleBase" id="RU367124"/>
    </source>
</evidence>
<dbReference type="EMBL" id="BSXT01001961">
    <property type="protein sequence ID" value="GMF46322.1"/>
    <property type="molecule type" value="Genomic_DNA"/>
</dbReference>
<feature type="chain" id="PRO_5044982190" description="RxLR effector protein" evidence="5">
    <location>
        <begin position="20"/>
        <end position="160"/>
    </location>
</feature>
<evidence type="ECO:0000313" key="6">
    <source>
        <dbReference type="EMBL" id="GMF46322.1"/>
    </source>
</evidence>
<proteinExistence type="inferred from homology"/>
<evidence type="ECO:0000256" key="2">
    <source>
        <dbReference type="ARBA" id="ARBA00010400"/>
    </source>
</evidence>